<organism evidence="1">
    <name type="scientific">freshwater metagenome</name>
    <dbReference type="NCBI Taxonomy" id="449393"/>
    <lineage>
        <taxon>unclassified sequences</taxon>
        <taxon>metagenomes</taxon>
        <taxon>ecological metagenomes</taxon>
    </lineage>
</organism>
<dbReference type="InterPro" id="IPR038389">
    <property type="entry name" value="PSMG2_sf"/>
</dbReference>
<accession>A0A6J6T5T2</accession>
<protein>
    <submittedName>
        <fullName evidence="1">Unannotated protein</fullName>
    </submittedName>
</protein>
<sequence>MLADSWLLSVEATKVGDTVNPMSHLLWTDRPAGDRPVMIVAFEGWNDAADAATSAVDYLSEQFHAREFAQIDPEEFYDFTATRPNVRSLGGLRRTIDWPKNSFSWATPPDAPGGVILMRGVEPQLKWRSFCRQILQVSAQLDCSMVMTLGSLLADVAHTRPTPVFGNAYDQAVIEQFNLEQAHYEGPTGIVGVLHTECVSAQIDSASLWAAVPAYVPSAPSPKAALALVRRVSEVTHLTLESEGLMTAADEYEQEITALVGEDETTIDYVRHLEQQHDLNAGSIQSADDLVEEVERFLREQ</sequence>
<proteinExistence type="predicted"/>
<dbReference type="InterPro" id="IPR008492">
    <property type="entry name" value="Rv2714-like"/>
</dbReference>
<dbReference type="EMBL" id="CAEZYU010000045">
    <property type="protein sequence ID" value="CAB4742335.1"/>
    <property type="molecule type" value="Genomic_DNA"/>
</dbReference>
<gene>
    <name evidence="1" type="ORF">UFOPK2766_01122</name>
</gene>
<dbReference type="SUPFAM" id="SSF159659">
    <property type="entry name" value="Cgl1923-like"/>
    <property type="match status" value="1"/>
</dbReference>
<dbReference type="InterPro" id="IPR019151">
    <property type="entry name" value="Proteasome_assmbl_chaperone_2"/>
</dbReference>
<reference evidence="1" key="1">
    <citation type="submission" date="2020-05" db="EMBL/GenBank/DDBJ databases">
        <authorList>
            <person name="Chiriac C."/>
            <person name="Salcher M."/>
            <person name="Ghai R."/>
            <person name="Kavagutti S V."/>
        </authorList>
    </citation>
    <scope>NUCLEOTIDE SEQUENCE</scope>
</reference>
<dbReference type="PIRSF" id="PIRSF028754">
    <property type="entry name" value="UCP028754"/>
    <property type="match status" value="1"/>
</dbReference>
<evidence type="ECO:0000313" key="1">
    <source>
        <dbReference type="EMBL" id="CAB4742335.1"/>
    </source>
</evidence>
<name>A0A6J6T5T2_9ZZZZ</name>
<dbReference type="Gene3D" id="3.40.50.10900">
    <property type="entry name" value="PAC-like subunit"/>
    <property type="match status" value="1"/>
</dbReference>
<dbReference type="Pfam" id="PF09754">
    <property type="entry name" value="PAC2"/>
    <property type="match status" value="1"/>
</dbReference>
<dbReference type="AlphaFoldDB" id="A0A6J6T5T2"/>